<comment type="caution">
    <text evidence="1">The sequence shown here is derived from an EMBL/GenBank/DDBJ whole genome shotgun (WGS) entry which is preliminary data.</text>
</comment>
<dbReference type="EMBL" id="LAZR01006666">
    <property type="protein sequence ID" value="KKM90483.1"/>
    <property type="molecule type" value="Genomic_DNA"/>
</dbReference>
<proteinExistence type="predicted"/>
<dbReference type="AlphaFoldDB" id="A0A0F9LAP3"/>
<accession>A0A0F9LAP3</accession>
<evidence type="ECO:0000313" key="1">
    <source>
        <dbReference type="EMBL" id="KKM90483.1"/>
    </source>
</evidence>
<protein>
    <submittedName>
        <fullName evidence="1">Uncharacterized protein</fullName>
    </submittedName>
</protein>
<sequence>MLKPMSKSDEPEYCEAEGCVTPGAGLDRDFVSERGGQGNVNYAKPRVSDSLAMNPEQIPEHNRLFPDIKVLADGRPTFDNVQQQDKYLKATGFHKLPQKIRNRGKRPK</sequence>
<reference evidence="1" key="1">
    <citation type="journal article" date="2015" name="Nature">
        <title>Complex archaea that bridge the gap between prokaryotes and eukaryotes.</title>
        <authorList>
            <person name="Spang A."/>
            <person name="Saw J.H."/>
            <person name="Jorgensen S.L."/>
            <person name="Zaremba-Niedzwiedzka K."/>
            <person name="Martijn J."/>
            <person name="Lind A.E."/>
            <person name="van Eijk R."/>
            <person name="Schleper C."/>
            <person name="Guy L."/>
            <person name="Ettema T.J."/>
        </authorList>
    </citation>
    <scope>NUCLEOTIDE SEQUENCE</scope>
</reference>
<organism evidence="1">
    <name type="scientific">marine sediment metagenome</name>
    <dbReference type="NCBI Taxonomy" id="412755"/>
    <lineage>
        <taxon>unclassified sequences</taxon>
        <taxon>metagenomes</taxon>
        <taxon>ecological metagenomes</taxon>
    </lineage>
</organism>
<name>A0A0F9LAP3_9ZZZZ</name>
<gene>
    <name evidence="1" type="ORF">LCGC14_1238160</name>
</gene>